<sequence>MNGPGLGGQPNVCLSAEQPMPYFIRKCLFGEVDFAAKREMKPWPVPPAPSRPQNFVSMSHIHPCHPERMYPLPSYKNILSEASFQQAGFPNSYVAVVVGALSHVCPSLGRERNGIALPF</sequence>
<proteinExistence type="predicted"/>
<name>A0ABN7AG85_9HEMI</name>
<evidence type="ECO:0000313" key="2">
    <source>
        <dbReference type="Proteomes" id="UP001307889"/>
    </source>
</evidence>
<protein>
    <submittedName>
        <fullName evidence="1">Uncharacterized protein</fullName>
    </submittedName>
</protein>
<reference evidence="1 2" key="1">
    <citation type="submission" date="2023-09" db="EMBL/GenBank/DDBJ databases">
        <title>Nesidiocoris tenuis whole genome shotgun sequence.</title>
        <authorList>
            <person name="Shibata T."/>
            <person name="Shimoda M."/>
            <person name="Kobayashi T."/>
            <person name="Uehara T."/>
        </authorList>
    </citation>
    <scope>NUCLEOTIDE SEQUENCE [LARGE SCALE GENOMIC DNA]</scope>
    <source>
        <strain evidence="1 2">Japan</strain>
    </source>
</reference>
<dbReference type="EMBL" id="AP028910">
    <property type="protein sequence ID" value="BES91287.1"/>
    <property type="molecule type" value="Genomic_DNA"/>
</dbReference>
<keyword evidence="2" id="KW-1185">Reference proteome</keyword>
<accession>A0ABN7AG85</accession>
<dbReference type="Proteomes" id="UP001307889">
    <property type="component" value="Chromosome 2"/>
</dbReference>
<evidence type="ECO:0000313" key="1">
    <source>
        <dbReference type="EMBL" id="BES91287.1"/>
    </source>
</evidence>
<organism evidence="1 2">
    <name type="scientific">Nesidiocoris tenuis</name>
    <dbReference type="NCBI Taxonomy" id="355587"/>
    <lineage>
        <taxon>Eukaryota</taxon>
        <taxon>Metazoa</taxon>
        <taxon>Ecdysozoa</taxon>
        <taxon>Arthropoda</taxon>
        <taxon>Hexapoda</taxon>
        <taxon>Insecta</taxon>
        <taxon>Pterygota</taxon>
        <taxon>Neoptera</taxon>
        <taxon>Paraneoptera</taxon>
        <taxon>Hemiptera</taxon>
        <taxon>Heteroptera</taxon>
        <taxon>Panheteroptera</taxon>
        <taxon>Cimicomorpha</taxon>
        <taxon>Miridae</taxon>
        <taxon>Dicyphina</taxon>
        <taxon>Nesidiocoris</taxon>
    </lineage>
</organism>
<gene>
    <name evidence="1" type="ORF">NTJ_04095</name>
</gene>